<comment type="caution">
    <text evidence="2">The sequence shown here is derived from an EMBL/GenBank/DDBJ whole genome shotgun (WGS) entry which is preliminary data.</text>
</comment>
<feature type="chain" id="PRO_5034024516" evidence="1">
    <location>
        <begin position="19"/>
        <end position="84"/>
    </location>
</feature>
<organism evidence="2 3">
    <name type="scientific">Venturia inaequalis</name>
    <name type="common">Apple scab fungus</name>
    <dbReference type="NCBI Taxonomy" id="5025"/>
    <lineage>
        <taxon>Eukaryota</taxon>
        <taxon>Fungi</taxon>
        <taxon>Dikarya</taxon>
        <taxon>Ascomycota</taxon>
        <taxon>Pezizomycotina</taxon>
        <taxon>Dothideomycetes</taxon>
        <taxon>Pleosporomycetidae</taxon>
        <taxon>Venturiales</taxon>
        <taxon>Venturiaceae</taxon>
        <taxon>Venturia</taxon>
    </lineage>
</organism>
<evidence type="ECO:0000256" key="1">
    <source>
        <dbReference type="SAM" id="SignalP"/>
    </source>
</evidence>
<name>A0A8H3UV12_VENIN</name>
<evidence type="ECO:0000313" key="3">
    <source>
        <dbReference type="Proteomes" id="UP000447873"/>
    </source>
</evidence>
<accession>A0A8H3UV12</accession>
<dbReference type="Proteomes" id="UP000447873">
    <property type="component" value="Unassembled WGS sequence"/>
</dbReference>
<protein>
    <submittedName>
        <fullName evidence="2">Uncharacterized protein</fullName>
    </submittedName>
</protein>
<gene>
    <name evidence="2" type="ORF">EG328_002378</name>
</gene>
<sequence>MRILHILALGAAAAIAVALPTRLGDDPNLDSGHSVVDEPISIFPHITVEQPVKEIMPVKKSFGDLVADFVELACGFALQVKDVQ</sequence>
<keyword evidence="1" id="KW-0732">Signal</keyword>
<dbReference type="EMBL" id="WNWS01000165">
    <property type="protein sequence ID" value="KAE9976850.1"/>
    <property type="molecule type" value="Genomic_DNA"/>
</dbReference>
<evidence type="ECO:0000313" key="2">
    <source>
        <dbReference type="EMBL" id="KAE9976850.1"/>
    </source>
</evidence>
<feature type="signal peptide" evidence="1">
    <location>
        <begin position="1"/>
        <end position="18"/>
    </location>
</feature>
<proteinExistence type="predicted"/>
<reference evidence="2 3" key="1">
    <citation type="submission" date="2018-12" db="EMBL/GenBank/DDBJ databases">
        <title>Venturia inaequalis Genome Resource.</title>
        <authorList>
            <person name="Lichtner F.J."/>
        </authorList>
    </citation>
    <scope>NUCLEOTIDE SEQUENCE [LARGE SCALE GENOMIC DNA]</scope>
    <source>
        <strain evidence="2 3">120213</strain>
    </source>
</reference>
<dbReference type="AlphaFoldDB" id="A0A8H3UV12"/>